<dbReference type="InterPro" id="IPR051800">
    <property type="entry name" value="PqiA-PqiB_transport"/>
</dbReference>
<proteinExistence type="predicted"/>
<dbReference type="Pfam" id="PF02470">
    <property type="entry name" value="MlaD"/>
    <property type="match status" value="2"/>
</dbReference>
<keyword evidence="2" id="KW-1003">Cell membrane</keyword>
<evidence type="ECO:0000256" key="1">
    <source>
        <dbReference type="ARBA" id="ARBA00004533"/>
    </source>
</evidence>
<gene>
    <name evidence="9" type="ORF">LJ655_01945</name>
</gene>
<evidence type="ECO:0000256" key="7">
    <source>
        <dbReference type="SAM" id="Phobius"/>
    </source>
</evidence>
<dbReference type="Proteomes" id="UP001430614">
    <property type="component" value="Unassembled WGS sequence"/>
</dbReference>
<evidence type="ECO:0000313" key="9">
    <source>
        <dbReference type="EMBL" id="MCC8400666.1"/>
    </source>
</evidence>
<name>A0ABS8K7E7_9BURK</name>
<dbReference type="InterPro" id="IPR003399">
    <property type="entry name" value="Mce/MlaD"/>
</dbReference>
<reference evidence="9 10" key="1">
    <citation type="submission" date="2021-11" db="EMBL/GenBank/DDBJ databases">
        <authorList>
            <person name="Oh E.-T."/>
            <person name="Kim S.-B."/>
        </authorList>
    </citation>
    <scope>NUCLEOTIDE SEQUENCE [LARGE SCALE GENOMIC DNA]</scope>
    <source>
        <strain evidence="9 10">MMS20-SJTN17</strain>
    </source>
</reference>
<dbReference type="PANTHER" id="PTHR30462">
    <property type="entry name" value="INTERMEMBRANE TRANSPORT PROTEIN PQIB-RELATED"/>
    <property type="match status" value="1"/>
</dbReference>
<evidence type="ECO:0000256" key="6">
    <source>
        <dbReference type="ARBA" id="ARBA00023136"/>
    </source>
</evidence>
<dbReference type="RefSeq" id="WP_230559572.1">
    <property type="nucleotide sequence ID" value="NZ_JAJITC010000001.1"/>
</dbReference>
<feature type="domain" description="Mce/MlaD" evidence="8">
    <location>
        <begin position="45"/>
        <end position="111"/>
    </location>
</feature>
<keyword evidence="4 7" id="KW-0812">Transmembrane</keyword>
<feature type="domain" description="Mce/MlaD" evidence="8">
    <location>
        <begin position="161"/>
        <end position="215"/>
    </location>
</feature>
<evidence type="ECO:0000256" key="4">
    <source>
        <dbReference type="ARBA" id="ARBA00022692"/>
    </source>
</evidence>
<accession>A0ABS8K7E7</accession>
<keyword evidence="5 7" id="KW-1133">Transmembrane helix</keyword>
<keyword evidence="10" id="KW-1185">Reference proteome</keyword>
<evidence type="ECO:0000256" key="2">
    <source>
        <dbReference type="ARBA" id="ARBA00022475"/>
    </source>
</evidence>
<dbReference type="EMBL" id="JAJITC010000001">
    <property type="protein sequence ID" value="MCC8400666.1"/>
    <property type="molecule type" value="Genomic_DNA"/>
</dbReference>
<comment type="caution">
    <text evidence="9">The sequence shown here is derived from an EMBL/GenBank/DDBJ whole genome shotgun (WGS) entry which is preliminary data.</text>
</comment>
<evidence type="ECO:0000256" key="5">
    <source>
        <dbReference type="ARBA" id="ARBA00022989"/>
    </source>
</evidence>
<evidence type="ECO:0000313" key="10">
    <source>
        <dbReference type="Proteomes" id="UP001430614"/>
    </source>
</evidence>
<comment type="subcellular location">
    <subcellularLocation>
        <location evidence="1">Cell inner membrane</location>
    </subcellularLocation>
</comment>
<protein>
    <submittedName>
        <fullName evidence="9">MlaD family protein</fullName>
    </submittedName>
</protein>
<feature type="transmembrane region" description="Helical" evidence="7">
    <location>
        <begin position="21"/>
        <end position="42"/>
    </location>
</feature>
<dbReference type="PANTHER" id="PTHR30462:SF0">
    <property type="entry name" value="INTERMEMBRANE TRANSPORT PROTEIN YEBT"/>
    <property type="match status" value="1"/>
</dbReference>
<keyword evidence="3" id="KW-0997">Cell inner membrane</keyword>
<keyword evidence="6 7" id="KW-0472">Membrane</keyword>
<evidence type="ECO:0000259" key="8">
    <source>
        <dbReference type="Pfam" id="PF02470"/>
    </source>
</evidence>
<organism evidence="9 10">
    <name type="scientific">Paraburkholderia translucens</name>
    <dbReference type="NCBI Taxonomy" id="2886945"/>
    <lineage>
        <taxon>Bacteria</taxon>
        <taxon>Pseudomonadati</taxon>
        <taxon>Pseudomonadota</taxon>
        <taxon>Betaproteobacteria</taxon>
        <taxon>Burkholderiales</taxon>
        <taxon>Burkholderiaceae</taxon>
        <taxon>Paraburkholderia</taxon>
    </lineage>
</organism>
<sequence>MSGARPPRSLAQVRRSAGPGWIWAVPIAAFAIAGWLGIRAWMNRGETVTVTFDNAYGMKPDDTIVTLRGVKVGAVSAIKLTSDGQHVQTELKIDRAEKKYLRSETKFFLRGAHVNLNDPASIKGVLSGPEIVMQPGAGQPASQFEGTDRRPALAPGHGPVVTYLVRFDGAVGELKTGADVQLRGFDVGTVTGVHLNYDARTGALSTPVEIALNPSQLGIVGVPPPANGDWRPLVDGMLAHLVATGLRARLSQDPPLVGADKIRLDFVASAAGAPGAPVARLASEDGLPVIPSVAAANLDTTMAKANEVIQKIDDLPIRQTGEQVRSIAAHINTLSSSPLIKDSLTHIDHSVAQIDHTLQQVSPQIGPLVAQLRETANSADRTVVAASRTLGADASSQNDLPAALQELTDTARSIRALADYLDRHPEAMIRGRQQEGQ</sequence>
<evidence type="ECO:0000256" key="3">
    <source>
        <dbReference type="ARBA" id="ARBA00022519"/>
    </source>
</evidence>